<keyword evidence="4" id="KW-0802">TPR repeat</keyword>
<keyword evidence="3" id="KW-0677">Repeat</keyword>
<reference evidence="6" key="3">
    <citation type="submission" date="2015-02" db="UniProtKB">
        <authorList>
            <consortium name="EnsemblProtists"/>
        </authorList>
    </citation>
    <scope>IDENTIFICATION</scope>
    <source>
        <strain evidence="6">DAOM BR144</strain>
    </source>
</reference>
<dbReference type="EnsemblProtists" id="PYU1_T003015">
    <property type="protein sequence ID" value="PYU1_T003015"/>
    <property type="gene ID" value="PYU1_G003012"/>
</dbReference>
<dbReference type="GO" id="GO:0016740">
    <property type="term" value="F:transferase activity"/>
    <property type="evidence" value="ECO:0007669"/>
    <property type="project" value="UniProtKB-KW"/>
</dbReference>
<evidence type="ECO:0000259" key="5">
    <source>
        <dbReference type="Pfam" id="PF13844"/>
    </source>
</evidence>
<name>K3WDH4_GLOUD</name>
<evidence type="ECO:0000256" key="2">
    <source>
        <dbReference type="ARBA" id="ARBA00022679"/>
    </source>
</evidence>
<dbReference type="InParanoid" id="K3WDH4"/>
<dbReference type="STRING" id="431595.K3WDH4"/>
<dbReference type="HOGENOM" id="CLU_1664238_0_0_1"/>
<dbReference type="EMBL" id="GL376628">
    <property type="status" value="NOT_ANNOTATED_CDS"/>
    <property type="molecule type" value="Genomic_DNA"/>
</dbReference>
<evidence type="ECO:0000313" key="6">
    <source>
        <dbReference type="EnsemblProtists" id="PYU1_T003015"/>
    </source>
</evidence>
<evidence type="ECO:0000313" key="7">
    <source>
        <dbReference type="Proteomes" id="UP000019132"/>
    </source>
</evidence>
<evidence type="ECO:0000256" key="1">
    <source>
        <dbReference type="ARBA" id="ARBA00004922"/>
    </source>
</evidence>
<accession>K3WDH4</accession>
<reference evidence="7" key="1">
    <citation type="journal article" date="2010" name="Genome Biol.">
        <title>Genome sequence of the necrotrophic plant pathogen Pythium ultimum reveals original pathogenicity mechanisms and effector repertoire.</title>
        <authorList>
            <person name="Levesque C.A."/>
            <person name="Brouwer H."/>
            <person name="Cano L."/>
            <person name="Hamilton J.P."/>
            <person name="Holt C."/>
            <person name="Huitema E."/>
            <person name="Raffaele S."/>
            <person name="Robideau G.P."/>
            <person name="Thines M."/>
            <person name="Win J."/>
            <person name="Zerillo M.M."/>
            <person name="Beakes G.W."/>
            <person name="Boore J.L."/>
            <person name="Busam D."/>
            <person name="Dumas B."/>
            <person name="Ferriera S."/>
            <person name="Fuerstenberg S.I."/>
            <person name="Gachon C.M."/>
            <person name="Gaulin E."/>
            <person name="Govers F."/>
            <person name="Grenville-Briggs L."/>
            <person name="Horner N."/>
            <person name="Hostetler J."/>
            <person name="Jiang R.H."/>
            <person name="Johnson J."/>
            <person name="Krajaejun T."/>
            <person name="Lin H."/>
            <person name="Meijer H.J."/>
            <person name="Moore B."/>
            <person name="Morris P."/>
            <person name="Phuntmart V."/>
            <person name="Puiu D."/>
            <person name="Shetty J."/>
            <person name="Stajich J.E."/>
            <person name="Tripathy S."/>
            <person name="Wawra S."/>
            <person name="van West P."/>
            <person name="Whitty B.R."/>
            <person name="Coutinho P.M."/>
            <person name="Henrissat B."/>
            <person name="Martin F."/>
            <person name="Thomas P.D."/>
            <person name="Tyler B.M."/>
            <person name="De Vries R.P."/>
            <person name="Kamoun S."/>
            <person name="Yandell M."/>
            <person name="Tisserat N."/>
            <person name="Buell C.R."/>
        </authorList>
    </citation>
    <scope>NUCLEOTIDE SEQUENCE</scope>
    <source>
        <strain evidence="7">DAOM:BR144</strain>
    </source>
</reference>
<dbReference type="Pfam" id="PF13844">
    <property type="entry name" value="Glyco_transf_41"/>
    <property type="match status" value="1"/>
</dbReference>
<protein>
    <recommendedName>
        <fullName evidence="5">O-GlcNAc transferase C-terminal domain-containing protein</fullName>
    </recommendedName>
</protein>
<dbReference type="Gene3D" id="3.40.50.11380">
    <property type="match status" value="1"/>
</dbReference>
<comment type="pathway">
    <text evidence="1">Protein modification; protein glycosylation.</text>
</comment>
<sequence>MDCAFTVMISHHERLTFVLTAELTLPSVLALSQQAHHMHVSSADRRLCCESNDDWQLETSALRIGFVLSDFGVHPVSTLMRGMLALLSGPDHPDVIVYCYSLTAASSWWRRNISRHVDHMVSLMGKNAVESSARQGVEVEVEVEIEESFLNFEYPLKKC</sequence>
<feature type="domain" description="O-GlcNAc transferase C-terminal" evidence="5">
    <location>
        <begin position="53"/>
        <end position="126"/>
    </location>
</feature>
<dbReference type="InterPro" id="IPR029489">
    <property type="entry name" value="OGT/SEC/SPY_C"/>
</dbReference>
<evidence type="ECO:0000256" key="3">
    <source>
        <dbReference type="ARBA" id="ARBA00022737"/>
    </source>
</evidence>
<keyword evidence="7" id="KW-1185">Reference proteome</keyword>
<organism evidence="6 7">
    <name type="scientific">Globisporangium ultimum (strain ATCC 200006 / CBS 805.95 / DAOM BR144)</name>
    <name type="common">Pythium ultimum</name>
    <dbReference type="NCBI Taxonomy" id="431595"/>
    <lineage>
        <taxon>Eukaryota</taxon>
        <taxon>Sar</taxon>
        <taxon>Stramenopiles</taxon>
        <taxon>Oomycota</taxon>
        <taxon>Peronosporomycetes</taxon>
        <taxon>Pythiales</taxon>
        <taxon>Pythiaceae</taxon>
        <taxon>Globisporangium</taxon>
    </lineage>
</organism>
<dbReference type="AlphaFoldDB" id="K3WDH4"/>
<dbReference type="Proteomes" id="UP000019132">
    <property type="component" value="Unassembled WGS sequence"/>
</dbReference>
<reference evidence="7" key="2">
    <citation type="submission" date="2010-04" db="EMBL/GenBank/DDBJ databases">
        <authorList>
            <person name="Buell R."/>
            <person name="Hamilton J."/>
            <person name="Hostetler J."/>
        </authorList>
    </citation>
    <scope>NUCLEOTIDE SEQUENCE [LARGE SCALE GENOMIC DNA]</scope>
    <source>
        <strain evidence="7">DAOM:BR144</strain>
    </source>
</reference>
<dbReference type="VEuPathDB" id="FungiDB:PYU1_G003012"/>
<keyword evidence="2" id="KW-0808">Transferase</keyword>
<proteinExistence type="predicted"/>
<evidence type="ECO:0000256" key="4">
    <source>
        <dbReference type="ARBA" id="ARBA00022803"/>
    </source>
</evidence>